<dbReference type="Pfam" id="PF00198">
    <property type="entry name" value="2-oxoacid_dh"/>
    <property type="match status" value="1"/>
</dbReference>
<dbReference type="FunFam" id="3.30.559.10:FF:000007">
    <property type="entry name" value="Dihydrolipoamide acetyltransferase component of pyruvate dehydrogenase complex"/>
    <property type="match status" value="1"/>
</dbReference>
<comment type="similarity">
    <text evidence="2 7">Belongs to the 2-oxoacid dehydrogenase family.</text>
</comment>
<evidence type="ECO:0000256" key="2">
    <source>
        <dbReference type="ARBA" id="ARBA00007317"/>
    </source>
</evidence>
<dbReference type="AlphaFoldDB" id="A0ABD4YR23"/>
<dbReference type="InterPro" id="IPR003016">
    <property type="entry name" value="2-oxoA_DH_lipoyl-BS"/>
</dbReference>
<dbReference type="PROSITE" id="PS00189">
    <property type="entry name" value="LIPOYL"/>
    <property type="match status" value="1"/>
</dbReference>
<evidence type="ECO:0000259" key="10">
    <source>
        <dbReference type="PROSITE" id="PS51826"/>
    </source>
</evidence>
<evidence type="ECO:0000256" key="3">
    <source>
        <dbReference type="ARBA" id="ARBA00011484"/>
    </source>
</evidence>
<dbReference type="PANTHER" id="PTHR43178">
    <property type="entry name" value="DIHYDROLIPOAMIDE ACETYLTRANSFERASE COMPONENT OF PYRUVATE DEHYDROGENASE COMPLEX"/>
    <property type="match status" value="1"/>
</dbReference>
<comment type="cofactor">
    <cofactor evidence="1 7">
        <name>(R)-lipoate</name>
        <dbReference type="ChEBI" id="CHEBI:83088"/>
    </cofactor>
</comment>
<comment type="caution">
    <text evidence="11">The sequence shown here is derived from an EMBL/GenBank/DDBJ whole genome shotgun (WGS) entry which is preliminary data.</text>
</comment>
<dbReference type="Pfam" id="PF02817">
    <property type="entry name" value="E3_binding"/>
    <property type="match status" value="1"/>
</dbReference>
<dbReference type="SUPFAM" id="SSF51230">
    <property type="entry name" value="Single hybrid motif"/>
    <property type="match status" value="1"/>
</dbReference>
<dbReference type="InterPro" id="IPR000089">
    <property type="entry name" value="Biotin_lipoyl"/>
</dbReference>
<organism evidence="11 12">
    <name type="scientific">Achromobacter mucicolens</name>
    <dbReference type="NCBI Taxonomy" id="1389922"/>
    <lineage>
        <taxon>Bacteria</taxon>
        <taxon>Pseudomonadati</taxon>
        <taxon>Pseudomonadota</taxon>
        <taxon>Betaproteobacteria</taxon>
        <taxon>Burkholderiales</taxon>
        <taxon>Alcaligenaceae</taxon>
        <taxon>Achromobacter</taxon>
    </lineage>
</organism>
<keyword evidence="5 7" id="KW-0450">Lipoyl</keyword>
<keyword evidence="4 7" id="KW-0808">Transferase</keyword>
<evidence type="ECO:0000313" key="11">
    <source>
        <dbReference type="EMBL" id="MDH1177892.1"/>
    </source>
</evidence>
<evidence type="ECO:0000256" key="7">
    <source>
        <dbReference type="RuleBase" id="RU003423"/>
    </source>
</evidence>
<dbReference type="PANTHER" id="PTHR43178:SF5">
    <property type="entry name" value="LIPOAMIDE ACYLTRANSFERASE COMPONENT OF BRANCHED-CHAIN ALPHA-KETO ACID DEHYDROGENASE COMPLEX, MITOCHONDRIAL"/>
    <property type="match status" value="1"/>
</dbReference>
<dbReference type="InterPro" id="IPR011053">
    <property type="entry name" value="Single_hybrid_motif"/>
</dbReference>
<evidence type="ECO:0000256" key="6">
    <source>
        <dbReference type="ARBA" id="ARBA00023315"/>
    </source>
</evidence>
<evidence type="ECO:0000313" key="12">
    <source>
        <dbReference type="Proteomes" id="UP001158644"/>
    </source>
</evidence>
<evidence type="ECO:0000256" key="8">
    <source>
        <dbReference type="SAM" id="MobiDB-lite"/>
    </source>
</evidence>
<name>A0ABD4YR23_9BURK</name>
<gene>
    <name evidence="11" type="ORF">N5C72_07390</name>
</gene>
<dbReference type="InterPro" id="IPR036625">
    <property type="entry name" value="E3-bd_dom_sf"/>
</dbReference>
<dbReference type="InterPro" id="IPR001078">
    <property type="entry name" value="2-oxoacid_DH_actylTfrase"/>
</dbReference>
<dbReference type="Pfam" id="PF00364">
    <property type="entry name" value="Biotin_lipoyl"/>
    <property type="match status" value="1"/>
</dbReference>
<protein>
    <recommendedName>
        <fullName evidence="7">Dihydrolipoamide acetyltransferase component of pyruvate dehydrogenase complex</fullName>
        <ecNumber evidence="7">2.3.1.-</ecNumber>
    </recommendedName>
</protein>
<dbReference type="RefSeq" id="WP_279990240.1">
    <property type="nucleotide sequence ID" value="NZ_JAOBZK010000007.1"/>
</dbReference>
<dbReference type="Gene3D" id="4.10.320.10">
    <property type="entry name" value="E3-binding domain"/>
    <property type="match status" value="1"/>
</dbReference>
<sequence>MGIHIIKMPDIGEGIAEVELVGWHVKVGDTVAEDQPLADVMTDKATVEIPSPVVGKVISLGGDVGQVMAVGGELIRLEVEGEGNVKAGAAAAAAPAAKAAVPAAGGIAADGAQRAGGPSLVESGVAASTPTTSPPARSSSSASTSASASGPASAPAKSPATRQSGGAPAAIRQPGEKPLASPAVRKRAWDLGVELRFVQGSGPAGRILHEDLDAWLQGQGSASSARAGSAYVERNDEDAVPVIGLRRKIAQKMAESKRRIPHFSYVEEIDVTELEDLRVQLNAKWGESRGKLTLLPLLARAMVVALRDFPQINARYDDEAGVVTRYGAVHIGIATQSDGGLMVPVMRHAEARDLWSMAAEINRLAQAVRSGSAGRDELSGSTITITSLGPLGGIVTTPVINHPEVGIVGVNRIVERPAFRNGAVVARKLMNLSSSFDHRVVDGMDAARFIQAVRALLEQPALLFVE</sequence>
<dbReference type="InterPro" id="IPR004167">
    <property type="entry name" value="PSBD"/>
</dbReference>
<dbReference type="CDD" id="cd06849">
    <property type="entry name" value="lipoyl_domain"/>
    <property type="match status" value="1"/>
</dbReference>
<dbReference type="GO" id="GO:0016746">
    <property type="term" value="F:acyltransferase activity"/>
    <property type="evidence" value="ECO:0007669"/>
    <property type="project" value="UniProtKB-KW"/>
</dbReference>
<feature type="domain" description="Lipoyl-binding" evidence="9">
    <location>
        <begin position="3"/>
        <end position="78"/>
    </location>
</feature>
<evidence type="ECO:0000256" key="1">
    <source>
        <dbReference type="ARBA" id="ARBA00001938"/>
    </source>
</evidence>
<dbReference type="Gene3D" id="2.40.50.100">
    <property type="match status" value="1"/>
</dbReference>
<evidence type="ECO:0000256" key="5">
    <source>
        <dbReference type="ARBA" id="ARBA00022823"/>
    </source>
</evidence>
<comment type="subunit">
    <text evidence="3">Forms a 24-polypeptide structural core with octahedral symmetry.</text>
</comment>
<feature type="domain" description="Peripheral subunit-binding (PSBD)" evidence="10">
    <location>
        <begin position="179"/>
        <end position="216"/>
    </location>
</feature>
<dbReference type="Gene3D" id="3.30.559.10">
    <property type="entry name" value="Chloramphenicol acetyltransferase-like domain"/>
    <property type="match status" value="1"/>
</dbReference>
<dbReference type="PROSITE" id="PS51826">
    <property type="entry name" value="PSBD"/>
    <property type="match status" value="1"/>
</dbReference>
<keyword evidence="6 7" id="KW-0012">Acyltransferase</keyword>
<dbReference type="InterPro" id="IPR050743">
    <property type="entry name" value="2-oxoacid_DH_E2_comp"/>
</dbReference>
<feature type="region of interest" description="Disordered" evidence="8">
    <location>
        <begin position="113"/>
        <end position="183"/>
    </location>
</feature>
<dbReference type="InterPro" id="IPR023213">
    <property type="entry name" value="CAT-like_dom_sf"/>
</dbReference>
<dbReference type="Proteomes" id="UP001158644">
    <property type="component" value="Unassembled WGS sequence"/>
</dbReference>
<dbReference type="EMBL" id="JAOBZK010000007">
    <property type="protein sequence ID" value="MDH1177892.1"/>
    <property type="molecule type" value="Genomic_DNA"/>
</dbReference>
<dbReference type="EC" id="2.3.1.-" evidence="7"/>
<evidence type="ECO:0000256" key="4">
    <source>
        <dbReference type="ARBA" id="ARBA00022679"/>
    </source>
</evidence>
<reference evidence="11 12" key="1">
    <citation type="submission" date="2022-09" db="EMBL/GenBank/DDBJ databases">
        <title>Intensive care unit water sources are persistently colonized with multi-drug resistant bacteria and are the site of extensive horizontal gene transfer of antibiotic resistance genes.</title>
        <authorList>
            <person name="Diorio-Toth L."/>
        </authorList>
    </citation>
    <scope>NUCLEOTIDE SEQUENCE [LARGE SCALE GENOMIC DNA]</scope>
    <source>
        <strain evidence="11 12">GD03967</strain>
    </source>
</reference>
<dbReference type="SUPFAM" id="SSF47005">
    <property type="entry name" value="Peripheral subunit-binding domain of 2-oxo acid dehydrogenase complex"/>
    <property type="match status" value="1"/>
</dbReference>
<dbReference type="PROSITE" id="PS50968">
    <property type="entry name" value="BIOTINYL_LIPOYL"/>
    <property type="match status" value="1"/>
</dbReference>
<proteinExistence type="inferred from homology"/>
<accession>A0ABD4YR23</accession>
<dbReference type="SUPFAM" id="SSF52777">
    <property type="entry name" value="CoA-dependent acyltransferases"/>
    <property type="match status" value="1"/>
</dbReference>
<evidence type="ECO:0000259" key="9">
    <source>
        <dbReference type="PROSITE" id="PS50968"/>
    </source>
</evidence>
<feature type="compositionally biased region" description="Low complexity" evidence="8">
    <location>
        <begin position="126"/>
        <end position="161"/>
    </location>
</feature>